<dbReference type="EMBL" id="MWIP01000013">
    <property type="protein sequence ID" value="KAF1685446.1"/>
    <property type="molecule type" value="Genomic_DNA"/>
</dbReference>
<comment type="caution">
    <text evidence="3">The sequence shown here is derived from an EMBL/GenBank/DDBJ whole genome shotgun (WGS) entry which is preliminary data.</text>
</comment>
<evidence type="ECO:0000313" key="4">
    <source>
        <dbReference type="Proteomes" id="UP000462066"/>
    </source>
</evidence>
<protein>
    <recommendedName>
        <fullName evidence="5">DUF3613 domain-containing protein</fullName>
    </recommendedName>
</protein>
<dbReference type="Pfam" id="PF12266">
    <property type="entry name" value="DUF3613"/>
    <property type="match status" value="1"/>
</dbReference>
<dbReference type="AlphaFoldDB" id="A0A7V8K667"/>
<evidence type="ECO:0000256" key="1">
    <source>
        <dbReference type="SAM" id="MobiDB-lite"/>
    </source>
</evidence>
<keyword evidence="4" id="KW-1185">Reference proteome</keyword>
<evidence type="ECO:0000256" key="2">
    <source>
        <dbReference type="SAM" id="SignalP"/>
    </source>
</evidence>
<organism evidence="3 4">
    <name type="scientific">Pseudoxanthomonas broegbernensis</name>
    <dbReference type="NCBI Taxonomy" id="83619"/>
    <lineage>
        <taxon>Bacteria</taxon>
        <taxon>Pseudomonadati</taxon>
        <taxon>Pseudomonadota</taxon>
        <taxon>Gammaproteobacteria</taxon>
        <taxon>Lysobacterales</taxon>
        <taxon>Lysobacteraceae</taxon>
        <taxon>Pseudoxanthomonas</taxon>
    </lineage>
</organism>
<keyword evidence="2" id="KW-0732">Signal</keyword>
<reference evidence="3 4" key="1">
    <citation type="submission" date="2017-10" db="EMBL/GenBank/DDBJ databases">
        <title>Whole genome sequencing of Pseudoxanthomonas broegbernensis DSM 12573(T).</title>
        <authorList>
            <person name="Kumar S."/>
            <person name="Bansal K."/>
            <person name="Kaur A."/>
            <person name="Patil P."/>
            <person name="Sharma S."/>
            <person name="Patil P.B."/>
        </authorList>
    </citation>
    <scope>NUCLEOTIDE SEQUENCE [LARGE SCALE GENOMIC DNA]</scope>
    <source>
        <strain evidence="3 4">DSM 12573</strain>
    </source>
</reference>
<evidence type="ECO:0008006" key="5">
    <source>
        <dbReference type="Google" id="ProtNLM"/>
    </source>
</evidence>
<dbReference type="RefSeq" id="WP_162311724.1">
    <property type="nucleotide sequence ID" value="NZ_JACHGU010000002.1"/>
</dbReference>
<feature type="chain" id="PRO_5031288404" description="DUF3613 domain-containing protein" evidence="2">
    <location>
        <begin position="20"/>
        <end position="126"/>
    </location>
</feature>
<feature type="signal peptide" evidence="2">
    <location>
        <begin position="1"/>
        <end position="19"/>
    </location>
</feature>
<dbReference type="Proteomes" id="UP000462066">
    <property type="component" value="Unassembled WGS sequence"/>
</dbReference>
<accession>A0A7V8K667</accession>
<proteinExistence type="predicted"/>
<dbReference type="InterPro" id="IPR022053">
    <property type="entry name" value="DUF3613"/>
</dbReference>
<sequence>MNGRFLLLTCLLLPLDALASDPAQAPLTGRMLGNDPAADRPTPAPAPIRAASSIDAVPALPAAGGAVGDTTRALLRMQADGHHAAPLRPILGAQADASYRRYLRSFEYDIPEFFRATVETEDARAE</sequence>
<name>A0A7V8K667_9GAMM</name>
<evidence type="ECO:0000313" key="3">
    <source>
        <dbReference type="EMBL" id="KAF1685446.1"/>
    </source>
</evidence>
<feature type="region of interest" description="Disordered" evidence="1">
    <location>
        <begin position="28"/>
        <end position="47"/>
    </location>
</feature>
<gene>
    <name evidence="3" type="ORF">B1992_11930</name>
</gene>